<gene>
    <name evidence="2" type="ORF">LshimejAT787_1100900</name>
</gene>
<comment type="caution">
    <text evidence="2">The sequence shown here is derived from an EMBL/GenBank/DDBJ whole genome shotgun (WGS) entry which is preliminary data.</text>
</comment>
<dbReference type="Proteomes" id="UP001063166">
    <property type="component" value="Unassembled WGS sequence"/>
</dbReference>
<dbReference type="SUPFAM" id="SSF48613">
    <property type="entry name" value="Heme oxygenase-like"/>
    <property type="match status" value="1"/>
</dbReference>
<protein>
    <submittedName>
        <fullName evidence="2">TENA/THI-4/PQQC family protein</fullName>
    </submittedName>
</protein>
<dbReference type="Pfam" id="PF03070">
    <property type="entry name" value="TENA_THI-4"/>
    <property type="match status" value="1"/>
</dbReference>
<accession>A0A9P3PSQ4</accession>
<dbReference type="PANTHER" id="PTHR41813">
    <property type="entry name" value="REGULATOR PAB1642, PUTATIVE (AFU_ORTHOLOGUE AFUA_3G11955)-RELATED"/>
    <property type="match status" value="1"/>
</dbReference>
<evidence type="ECO:0000313" key="3">
    <source>
        <dbReference type="Proteomes" id="UP001063166"/>
    </source>
</evidence>
<dbReference type="InterPro" id="IPR004305">
    <property type="entry name" value="Thiaminase-2/PQQC"/>
</dbReference>
<reference evidence="2" key="1">
    <citation type="submission" date="2022-07" db="EMBL/GenBank/DDBJ databases">
        <title>The genome of Lyophyllum shimeji provides insight into the initial evolution of ectomycorrhizal fungal genome.</title>
        <authorList>
            <person name="Kobayashi Y."/>
            <person name="Shibata T."/>
            <person name="Hirakawa H."/>
            <person name="Shigenobu S."/>
            <person name="Nishiyama T."/>
            <person name="Yamada A."/>
            <person name="Hasebe M."/>
            <person name="Kawaguchi M."/>
        </authorList>
    </citation>
    <scope>NUCLEOTIDE SEQUENCE</scope>
    <source>
        <strain evidence="2">AT787</strain>
    </source>
</reference>
<dbReference type="InterPro" id="IPR016084">
    <property type="entry name" value="Haem_Oase-like_multi-hlx"/>
</dbReference>
<sequence>MSITAHLLSTSDNSSYANATKNHPFLLAAADGTLSDTLLSLWLSQDHIYAAQAYPRFVGSLISHIPFRPSALSSSASPDHSQRTLKILVFALANIVREVEFFNNTAKEWQLDLKGWRERKGTRDYTAEMSRISGSGKIEEGLLFLWAMEKVYLDAWSNVNEKISAREGTSAVRAFATNWSTPEFKAFVDDLALLVDDVYRDLGSDEWIMAEEIWRRVIELEEDFWPGAEEEAQLKV</sequence>
<dbReference type="PANTHER" id="PTHR41813:SF2">
    <property type="entry name" value="REGULATOR PAB1642, PUTATIVE (AFU_ORTHOLOGUE AFUA_3G11955)-RELATED"/>
    <property type="match status" value="1"/>
</dbReference>
<dbReference type="EMBL" id="BRPK01000011">
    <property type="protein sequence ID" value="GLB42075.1"/>
    <property type="molecule type" value="Genomic_DNA"/>
</dbReference>
<evidence type="ECO:0000259" key="1">
    <source>
        <dbReference type="Pfam" id="PF03070"/>
    </source>
</evidence>
<dbReference type="Gene3D" id="1.20.910.10">
    <property type="entry name" value="Heme oxygenase-like"/>
    <property type="match status" value="1"/>
</dbReference>
<dbReference type="OrthoDB" id="37730at2759"/>
<proteinExistence type="predicted"/>
<dbReference type="GO" id="GO:0006772">
    <property type="term" value="P:thiamine metabolic process"/>
    <property type="evidence" value="ECO:0007669"/>
    <property type="project" value="UniProtKB-ARBA"/>
</dbReference>
<dbReference type="InterPro" id="IPR053261">
    <property type="entry name" value="Polyketide-peptide_reg"/>
</dbReference>
<name>A0A9P3PSQ4_LYOSH</name>
<dbReference type="AlphaFoldDB" id="A0A9P3PSQ4"/>
<keyword evidence="3" id="KW-1185">Reference proteome</keyword>
<dbReference type="CDD" id="cd19357">
    <property type="entry name" value="TenA_E_At3g16990-like"/>
    <property type="match status" value="1"/>
</dbReference>
<evidence type="ECO:0000313" key="2">
    <source>
        <dbReference type="EMBL" id="GLB42075.1"/>
    </source>
</evidence>
<organism evidence="2 3">
    <name type="scientific">Lyophyllum shimeji</name>
    <name type="common">Hon-shimeji</name>
    <name type="synonym">Tricholoma shimeji</name>
    <dbReference type="NCBI Taxonomy" id="47721"/>
    <lineage>
        <taxon>Eukaryota</taxon>
        <taxon>Fungi</taxon>
        <taxon>Dikarya</taxon>
        <taxon>Basidiomycota</taxon>
        <taxon>Agaricomycotina</taxon>
        <taxon>Agaricomycetes</taxon>
        <taxon>Agaricomycetidae</taxon>
        <taxon>Agaricales</taxon>
        <taxon>Tricholomatineae</taxon>
        <taxon>Lyophyllaceae</taxon>
        <taxon>Lyophyllum</taxon>
    </lineage>
</organism>
<feature type="domain" description="Thiaminase-2/PQQC" evidence="1">
    <location>
        <begin position="19"/>
        <end position="229"/>
    </location>
</feature>